<evidence type="ECO:0000313" key="1">
    <source>
        <dbReference type="EMBL" id="MBW0488572.1"/>
    </source>
</evidence>
<dbReference type="Proteomes" id="UP000765509">
    <property type="component" value="Unassembled WGS sequence"/>
</dbReference>
<dbReference type="EMBL" id="AVOT02009667">
    <property type="protein sequence ID" value="MBW0488572.1"/>
    <property type="molecule type" value="Genomic_DNA"/>
</dbReference>
<keyword evidence="2" id="KW-1185">Reference proteome</keyword>
<name>A0A9Q3CRK9_9BASI</name>
<comment type="caution">
    <text evidence="1">The sequence shown here is derived from an EMBL/GenBank/DDBJ whole genome shotgun (WGS) entry which is preliminary data.</text>
</comment>
<accession>A0A9Q3CRK9</accession>
<dbReference type="AlphaFoldDB" id="A0A9Q3CRK9"/>
<evidence type="ECO:0000313" key="2">
    <source>
        <dbReference type="Proteomes" id="UP000765509"/>
    </source>
</evidence>
<organism evidence="1 2">
    <name type="scientific">Austropuccinia psidii MF-1</name>
    <dbReference type="NCBI Taxonomy" id="1389203"/>
    <lineage>
        <taxon>Eukaryota</taxon>
        <taxon>Fungi</taxon>
        <taxon>Dikarya</taxon>
        <taxon>Basidiomycota</taxon>
        <taxon>Pucciniomycotina</taxon>
        <taxon>Pucciniomycetes</taxon>
        <taxon>Pucciniales</taxon>
        <taxon>Sphaerophragmiaceae</taxon>
        <taxon>Austropuccinia</taxon>
    </lineage>
</organism>
<protein>
    <submittedName>
        <fullName evidence="1">Uncharacterized protein</fullName>
    </submittedName>
</protein>
<gene>
    <name evidence="1" type="ORF">O181_028287</name>
</gene>
<reference evidence="1" key="1">
    <citation type="submission" date="2021-03" db="EMBL/GenBank/DDBJ databases">
        <title>Draft genome sequence of rust myrtle Austropuccinia psidii MF-1, a brazilian biotype.</title>
        <authorList>
            <person name="Quecine M.C."/>
            <person name="Pachon D.M.R."/>
            <person name="Bonatelli M.L."/>
            <person name="Correr F.H."/>
            <person name="Franceschini L.M."/>
            <person name="Leite T.F."/>
            <person name="Margarido G.R.A."/>
            <person name="Almeida C.A."/>
            <person name="Ferrarezi J.A."/>
            <person name="Labate C.A."/>
        </authorList>
    </citation>
    <scope>NUCLEOTIDE SEQUENCE</scope>
    <source>
        <strain evidence="1">MF-1</strain>
    </source>
</reference>
<sequence>MKEKSSPELRRSLSRPELVAPYGCQRLWVENDFHGLLWPIWCPGVLLAILGSGGPTWPWGLMDLPLGPFCPHWIYAKKGFKVPTGCGLWPMGHRGRSRPKWAIDHLIKGGGPKALEMARWAGGPWKTELPTQAQNKDISLGVGKVENWPSSIWPEAISGQ</sequence>
<proteinExistence type="predicted"/>